<dbReference type="RefSeq" id="XP_014153499.1">
    <property type="nucleotide sequence ID" value="XM_014298024.1"/>
</dbReference>
<sequence>MRVSSLITIASTVLASAVSAVPARRDAETSIICNLAWSNSGQAMNTSCVGADVIFADPMTADERVNSSLKTHTYGGRAVDVMAYLSVGTVNPLYAPDSRLVELGWKQNLDQNSEGELWGDYVFNPDELVTKVLPVMKDIISSYKALGYTMISSDNAKPSTAVTENDAQAAQYAANDRIDPRYVEYMQQIVDYAHSIGVKVTLKNPSYYVNEPTVIDDFDAYIIESMFNYYPWDVDTNEPILYSTKPVWLFQYPGINGLTEEMLKEYMVERDIHLVYLDSTTGYHQFTA</sequence>
<dbReference type="Proteomes" id="UP000054560">
    <property type="component" value="Unassembled WGS sequence"/>
</dbReference>
<name>A0A0L0FS36_9EUKA</name>
<evidence type="ECO:0000313" key="4">
    <source>
        <dbReference type="Proteomes" id="UP000054560"/>
    </source>
</evidence>
<reference evidence="3 4" key="1">
    <citation type="submission" date="2011-02" db="EMBL/GenBank/DDBJ databases">
        <title>The Genome Sequence of Sphaeroforma arctica JP610.</title>
        <authorList>
            <consortium name="The Broad Institute Genome Sequencing Platform"/>
            <person name="Russ C."/>
            <person name="Cuomo C."/>
            <person name="Young S.K."/>
            <person name="Zeng Q."/>
            <person name="Gargeya S."/>
            <person name="Alvarado L."/>
            <person name="Berlin A."/>
            <person name="Chapman S.B."/>
            <person name="Chen Z."/>
            <person name="Freedman E."/>
            <person name="Gellesch M."/>
            <person name="Goldberg J."/>
            <person name="Griggs A."/>
            <person name="Gujja S."/>
            <person name="Heilman E."/>
            <person name="Heiman D."/>
            <person name="Howarth C."/>
            <person name="Mehta T."/>
            <person name="Neiman D."/>
            <person name="Pearson M."/>
            <person name="Roberts A."/>
            <person name="Saif S."/>
            <person name="Shea T."/>
            <person name="Shenoy N."/>
            <person name="Sisk P."/>
            <person name="Stolte C."/>
            <person name="Sykes S."/>
            <person name="White J."/>
            <person name="Yandava C."/>
            <person name="Burger G."/>
            <person name="Gray M.W."/>
            <person name="Holland P.W.H."/>
            <person name="King N."/>
            <person name="Lang F.B.F."/>
            <person name="Roger A.J."/>
            <person name="Ruiz-Trillo I."/>
            <person name="Haas B."/>
            <person name="Nusbaum C."/>
            <person name="Birren B."/>
        </authorList>
    </citation>
    <scope>NUCLEOTIDE SEQUENCE [LARGE SCALE GENOMIC DNA]</scope>
    <source>
        <strain evidence="3 4">JP610</strain>
    </source>
</reference>
<protein>
    <recommendedName>
        <fullName evidence="2">Glycoside-hydrolase family GH114 TIM-barrel domain-containing protein</fullName>
    </recommendedName>
</protein>
<feature type="domain" description="Glycoside-hydrolase family GH114 TIM-barrel" evidence="2">
    <location>
        <begin position="43"/>
        <end position="256"/>
    </location>
</feature>
<dbReference type="Pfam" id="PF03537">
    <property type="entry name" value="Glyco_hydro_114"/>
    <property type="match status" value="1"/>
</dbReference>
<evidence type="ECO:0000259" key="2">
    <source>
        <dbReference type="Pfam" id="PF03537"/>
    </source>
</evidence>
<feature type="chain" id="PRO_5005538963" description="Glycoside-hydrolase family GH114 TIM-barrel domain-containing protein" evidence="1">
    <location>
        <begin position="21"/>
        <end position="288"/>
    </location>
</feature>
<evidence type="ECO:0000313" key="3">
    <source>
        <dbReference type="EMBL" id="KNC79597.1"/>
    </source>
</evidence>
<gene>
    <name evidence="3" type="ORF">SARC_08016</name>
</gene>
<keyword evidence="1" id="KW-0732">Signal</keyword>
<accession>A0A0L0FS36</accession>
<evidence type="ECO:0000256" key="1">
    <source>
        <dbReference type="SAM" id="SignalP"/>
    </source>
</evidence>
<dbReference type="EMBL" id="KQ242277">
    <property type="protein sequence ID" value="KNC79597.1"/>
    <property type="molecule type" value="Genomic_DNA"/>
</dbReference>
<dbReference type="GeneID" id="25908520"/>
<feature type="signal peptide" evidence="1">
    <location>
        <begin position="1"/>
        <end position="20"/>
    </location>
</feature>
<dbReference type="InterPro" id="IPR004352">
    <property type="entry name" value="GH114_TIM-barrel"/>
</dbReference>
<dbReference type="AlphaFoldDB" id="A0A0L0FS36"/>
<proteinExistence type="predicted"/>
<keyword evidence="4" id="KW-1185">Reference proteome</keyword>
<organism evidence="3 4">
    <name type="scientific">Sphaeroforma arctica JP610</name>
    <dbReference type="NCBI Taxonomy" id="667725"/>
    <lineage>
        <taxon>Eukaryota</taxon>
        <taxon>Ichthyosporea</taxon>
        <taxon>Ichthyophonida</taxon>
        <taxon>Sphaeroforma</taxon>
    </lineage>
</organism>